<reference evidence="2 3" key="1">
    <citation type="submission" date="2020-08" db="EMBL/GenBank/DDBJ databases">
        <title>Genomic Encyclopedia of Type Strains, Phase III (KMG-III): the genomes of soil and plant-associated and newly described type strains.</title>
        <authorList>
            <person name="Whitman W."/>
        </authorList>
    </citation>
    <scope>NUCLEOTIDE SEQUENCE [LARGE SCALE GENOMIC DNA]</scope>
    <source>
        <strain evidence="2 3">CECT 8571</strain>
    </source>
</reference>
<accession>A0A839UW34</accession>
<dbReference type="RefSeq" id="WP_183911040.1">
    <property type="nucleotide sequence ID" value="NZ_JACHXZ010000004.1"/>
</dbReference>
<dbReference type="AlphaFoldDB" id="A0A839UW34"/>
<dbReference type="EMBL" id="JACHXZ010000004">
    <property type="protein sequence ID" value="MBB3169535.1"/>
    <property type="molecule type" value="Genomic_DNA"/>
</dbReference>
<protein>
    <submittedName>
        <fullName evidence="2">ABC-type sulfate transport system permease subunit</fullName>
    </submittedName>
</protein>
<proteinExistence type="predicted"/>
<organism evidence="2 3">
    <name type="scientific">Simiduia aestuariiviva</name>
    <dbReference type="NCBI Taxonomy" id="1510459"/>
    <lineage>
        <taxon>Bacteria</taxon>
        <taxon>Pseudomonadati</taxon>
        <taxon>Pseudomonadota</taxon>
        <taxon>Gammaproteobacteria</taxon>
        <taxon>Cellvibrionales</taxon>
        <taxon>Cellvibrionaceae</taxon>
        <taxon>Simiduia</taxon>
    </lineage>
</organism>
<feature type="transmembrane region" description="Helical" evidence="1">
    <location>
        <begin position="32"/>
        <end position="53"/>
    </location>
</feature>
<dbReference type="Proteomes" id="UP000559987">
    <property type="component" value="Unassembled WGS sequence"/>
</dbReference>
<feature type="transmembrane region" description="Helical" evidence="1">
    <location>
        <begin position="90"/>
        <end position="111"/>
    </location>
</feature>
<keyword evidence="1" id="KW-1133">Transmembrane helix</keyword>
<feature type="transmembrane region" description="Helical" evidence="1">
    <location>
        <begin position="65"/>
        <end position="84"/>
    </location>
</feature>
<evidence type="ECO:0000313" key="3">
    <source>
        <dbReference type="Proteomes" id="UP000559987"/>
    </source>
</evidence>
<evidence type="ECO:0000256" key="1">
    <source>
        <dbReference type="SAM" id="Phobius"/>
    </source>
</evidence>
<keyword evidence="1" id="KW-0472">Membrane</keyword>
<name>A0A839UW34_9GAMM</name>
<gene>
    <name evidence="2" type="ORF">FHS30_002748</name>
</gene>
<keyword evidence="1" id="KW-0812">Transmembrane</keyword>
<keyword evidence="3" id="KW-1185">Reference proteome</keyword>
<sequence>MKWLLWLTITLLALLSLGSGFAKLLQSPQEMAFLSQFGLSVTTILAFGSLQLVGGICLAIPISRLLGAAVVGLCFGISTCLLGLSGQLLFAAMSLLPVALCVWVFMASATTQQSQMSDDER</sequence>
<evidence type="ECO:0000313" key="2">
    <source>
        <dbReference type="EMBL" id="MBB3169535.1"/>
    </source>
</evidence>
<comment type="caution">
    <text evidence="2">The sequence shown here is derived from an EMBL/GenBank/DDBJ whole genome shotgun (WGS) entry which is preliminary data.</text>
</comment>